<organism evidence="2 3">
    <name type="scientific">Hydra vulgaris</name>
    <name type="common">Hydra</name>
    <name type="synonym">Hydra attenuata</name>
    <dbReference type="NCBI Taxonomy" id="6087"/>
    <lineage>
        <taxon>Eukaryota</taxon>
        <taxon>Metazoa</taxon>
        <taxon>Cnidaria</taxon>
        <taxon>Hydrozoa</taxon>
        <taxon>Hydroidolina</taxon>
        <taxon>Anthoathecata</taxon>
        <taxon>Aplanulata</taxon>
        <taxon>Hydridae</taxon>
        <taxon>Hydra</taxon>
    </lineage>
</organism>
<evidence type="ECO:0000259" key="1">
    <source>
        <dbReference type="Pfam" id="PF01498"/>
    </source>
</evidence>
<reference evidence="3" key="2">
    <citation type="submission" date="2025-08" db="UniProtKB">
        <authorList>
            <consortium name="RefSeq"/>
        </authorList>
    </citation>
    <scope>IDENTIFICATION</scope>
</reference>
<feature type="domain" description="Transposase Tc1-like" evidence="1">
    <location>
        <begin position="82"/>
        <end position="148"/>
    </location>
</feature>
<reference evidence="2" key="1">
    <citation type="submission" date="2025-05" db="UniProtKB">
        <authorList>
            <consortium name="RefSeq"/>
        </authorList>
    </citation>
    <scope>NUCLEOTIDE SEQUENCE [LARGE SCALE GENOMIC DNA]</scope>
</reference>
<dbReference type="InterPro" id="IPR009057">
    <property type="entry name" value="Homeodomain-like_sf"/>
</dbReference>
<dbReference type="RefSeq" id="XP_065642538.1">
    <property type="nucleotide sequence ID" value="XM_065786466.1"/>
</dbReference>
<accession>A0ABM4B176</accession>
<evidence type="ECO:0000313" key="3">
    <source>
        <dbReference type="RefSeq" id="XP_065642538.1"/>
    </source>
</evidence>
<proteinExistence type="predicted"/>
<gene>
    <name evidence="3" type="primary">LOC136074161</name>
</gene>
<dbReference type="InterPro" id="IPR002492">
    <property type="entry name" value="Transposase_Tc1-like"/>
</dbReference>
<evidence type="ECO:0000313" key="2">
    <source>
        <dbReference type="Proteomes" id="UP001652625"/>
    </source>
</evidence>
<name>A0ABM4B176_HYDVU</name>
<dbReference type="Pfam" id="PF01498">
    <property type="entry name" value="HTH_Tnp_Tc3_2"/>
    <property type="match status" value="1"/>
</dbReference>
<dbReference type="Proteomes" id="UP001652625">
    <property type="component" value="Chromosome 01"/>
</dbReference>
<dbReference type="GeneID" id="136074161"/>
<dbReference type="SUPFAM" id="SSF46689">
    <property type="entry name" value="Homeodomain-like"/>
    <property type="match status" value="1"/>
</dbReference>
<sequence length="163" mass="19166">MYSIDRQGNCITERIRYKMGRGKHCTAIERKLIRNLIKQGKTYKEISVTMGCSQNKVTNALKPEKSRENRGRPRKTCQRTDDHITIISKKDPFKPATKILNEINENISVWTVRRRLLESKLPARTPRKVPLLGKKNIMKRKIFAKNHIAWRGPDMTKKWRNIL</sequence>
<protein>
    <submittedName>
        <fullName evidence="3">Uncharacterized protein LOC136074161</fullName>
    </submittedName>
</protein>
<keyword evidence="2" id="KW-1185">Reference proteome</keyword>